<dbReference type="GO" id="GO:0010038">
    <property type="term" value="P:response to metal ion"/>
    <property type="evidence" value="ECO:0007669"/>
    <property type="project" value="InterPro"/>
</dbReference>
<dbReference type="InterPro" id="IPR011322">
    <property type="entry name" value="N-reg_PII-like_a/b"/>
</dbReference>
<dbReference type="Gene3D" id="3.30.70.120">
    <property type="match status" value="1"/>
</dbReference>
<evidence type="ECO:0000313" key="3">
    <source>
        <dbReference type="Proteomes" id="UP000199608"/>
    </source>
</evidence>
<organism evidence="2 3">
    <name type="scientific">Desulfobacula phenolica</name>
    <dbReference type="NCBI Taxonomy" id="90732"/>
    <lineage>
        <taxon>Bacteria</taxon>
        <taxon>Pseudomonadati</taxon>
        <taxon>Thermodesulfobacteriota</taxon>
        <taxon>Desulfobacteria</taxon>
        <taxon>Desulfobacterales</taxon>
        <taxon>Desulfobacteraceae</taxon>
        <taxon>Desulfobacula</taxon>
    </lineage>
</organism>
<accession>A0A1H2DU99</accession>
<dbReference type="PANTHER" id="PTHR23419:SF8">
    <property type="entry name" value="FI09726P"/>
    <property type="match status" value="1"/>
</dbReference>
<evidence type="ECO:0000313" key="2">
    <source>
        <dbReference type="EMBL" id="SDT85978.1"/>
    </source>
</evidence>
<dbReference type="SUPFAM" id="SSF54913">
    <property type="entry name" value="GlnB-like"/>
    <property type="match status" value="1"/>
</dbReference>
<dbReference type="EMBL" id="FNLL01000002">
    <property type="protein sequence ID" value="SDT85978.1"/>
    <property type="molecule type" value="Genomic_DNA"/>
</dbReference>
<dbReference type="InterPro" id="IPR004323">
    <property type="entry name" value="Ion_tolerance_CutA"/>
</dbReference>
<dbReference type="Proteomes" id="UP000199608">
    <property type="component" value="Unassembled WGS sequence"/>
</dbReference>
<dbReference type="GO" id="GO:0005507">
    <property type="term" value="F:copper ion binding"/>
    <property type="evidence" value="ECO:0007669"/>
    <property type="project" value="TreeGrafter"/>
</dbReference>
<dbReference type="AlphaFoldDB" id="A0A1H2DU99"/>
<dbReference type="InterPro" id="IPR015867">
    <property type="entry name" value="N-reg_PII/ATP_PRibTrfase_C"/>
</dbReference>
<dbReference type="RefSeq" id="WP_014958942.1">
    <property type="nucleotide sequence ID" value="NZ_FNLL01000002.1"/>
</dbReference>
<reference evidence="3" key="1">
    <citation type="submission" date="2016-10" db="EMBL/GenBank/DDBJ databases">
        <authorList>
            <person name="Varghese N."/>
            <person name="Submissions S."/>
        </authorList>
    </citation>
    <scope>NUCLEOTIDE SEQUENCE [LARGE SCALE GENOMIC DNA]</scope>
    <source>
        <strain evidence="3">DSM 3384</strain>
    </source>
</reference>
<dbReference type="Pfam" id="PF03091">
    <property type="entry name" value="CutA1"/>
    <property type="match status" value="1"/>
</dbReference>
<gene>
    <name evidence="2" type="ORF">SAMN04487931_102125</name>
</gene>
<dbReference type="PANTHER" id="PTHR23419">
    <property type="entry name" value="DIVALENT CATION TOLERANCE CUTA-RELATED"/>
    <property type="match status" value="1"/>
</dbReference>
<keyword evidence="3" id="KW-1185">Reference proteome</keyword>
<protein>
    <submittedName>
        <fullName evidence="2">Divalent cation tolerance protein</fullName>
    </submittedName>
</protein>
<comment type="similarity">
    <text evidence="1">Belongs to the CutA family.</text>
</comment>
<sequence>MEYCIVLTTCPNNNEAKTLASKLIKEKLAACVQLSSITSYYTWKGDMHNETEIRLIIKTRSRLYETIEQFIQKNHSYDVPQIVQIPINDGSDEYLDWIDENTTD</sequence>
<evidence type="ECO:0000256" key="1">
    <source>
        <dbReference type="ARBA" id="ARBA00010169"/>
    </source>
</evidence>
<name>A0A1H2DU99_9BACT</name>
<proteinExistence type="inferred from homology"/>